<dbReference type="RefSeq" id="XP_020071683.1">
    <property type="nucleotide sequence ID" value="XM_020217074.1"/>
</dbReference>
<evidence type="ECO:0000256" key="2">
    <source>
        <dbReference type="ARBA" id="ARBA00022857"/>
    </source>
</evidence>
<evidence type="ECO:0000313" key="7">
    <source>
        <dbReference type="Proteomes" id="UP000094389"/>
    </source>
</evidence>
<dbReference type="STRING" id="983966.A0A0H5CBI0"/>
<dbReference type="PRINTS" id="PR00081">
    <property type="entry name" value="GDHRDH"/>
</dbReference>
<dbReference type="InterPro" id="IPR036291">
    <property type="entry name" value="NAD(P)-bd_dom_sf"/>
</dbReference>
<gene>
    <name evidence="4" type="primary">RSD1</name>
    <name evidence="4" type="ORF">BN1211_1829</name>
    <name evidence="5" type="ORF">CYBJADRAFT_183348</name>
</gene>
<dbReference type="GeneID" id="30991470"/>
<dbReference type="InterPro" id="IPR002347">
    <property type="entry name" value="SDR_fam"/>
</dbReference>
<dbReference type="OrthoDB" id="191139at2759"/>
<reference evidence="4" key="1">
    <citation type="submission" date="2014-12" db="EMBL/GenBank/DDBJ databases">
        <authorList>
            <person name="Jaenicke S."/>
        </authorList>
    </citation>
    <scope>NUCLEOTIDE SEQUENCE [LARGE SCALE GENOMIC DNA]</scope>
    <source>
        <strain evidence="4">CBS1600</strain>
    </source>
</reference>
<reference evidence="5 7" key="3">
    <citation type="journal article" date="2016" name="Proc. Natl. Acad. Sci. U.S.A.">
        <title>Comparative genomics of biotechnologically important yeasts.</title>
        <authorList>
            <person name="Riley R."/>
            <person name="Haridas S."/>
            <person name="Wolfe K.H."/>
            <person name="Lopes M.R."/>
            <person name="Hittinger C.T."/>
            <person name="Goeker M."/>
            <person name="Salamov A.A."/>
            <person name="Wisecaver J.H."/>
            <person name="Long T.M."/>
            <person name="Calvey C.H."/>
            <person name="Aerts A.L."/>
            <person name="Barry K.W."/>
            <person name="Choi C."/>
            <person name="Clum A."/>
            <person name="Coughlan A.Y."/>
            <person name="Deshpande S."/>
            <person name="Douglass A.P."/>
            <person name="Hanson S.J."/>
            <person name="Klenk H.-P."/>
            <person name="LaButti K.M."/>
            <person name="Lapidus A."/>
            <person name="Lindquist E.A."/>
            <person name="Lipzen A.M."/>
            <person name="Meier-Kolthoff J.P."/>
            <person name="Ohm R.A."/>
            <person name="Otillar R.P."/>
            <person name="Pangilinan J.L."/>
            <person name="Peng Y."/>
            <person name="Rokas A."/>
            <person name="Rosa C.A."/>
            <person name="Scheuner C."/>
            <person name="Sibirny A.A."/>
            <person name="Slot J.C."/>
            <person name="Stielow J.B."/>
            <person name="Sun H."/>
            <person name="Kurtzman C.P."/>
            <person name="Blackwell M."/>
            <person name="Grigoriev I.V."/>
            <person name="Jeffries T.W."/>
        </authorList>
    </citation>
    <scope>NUCLEOTIDE SEQUENCE [LARGE SCALE GENOMIC DNA]</scope>
    <source>
        <strain evidence="7">ATCC 18201 / CBS 1600 / BCRC 20928 / JCM 3617 / NBRC 0987 / NRRL Y-1542</strain>
        <strain evidence="5">NRRL Y-1542</strain>
    </source>
</reference>
<keyword evidence="7" id="KW-1185">Reference proteome</keyword>
<evidence type="ECO:0000313" key="6">
    <source>
        <dbReference type="Proteomes" id="UP000038830"/>
    </source>
</evidence>
<sequence length="329" mass="35468">MPSLFVIKEFALGLKPPAPTYLPKDYPDLKGKYVLITGTSAGVGCEAAKLLLLKNAHVVMVNRNLEKTAKVIDEIKKDLLKEEVTGEDIDSRITVVQADLADLTTIKPAATKVLDSVPQLDIVILNAGVMQPPNDSVTKQGYELQFGSNVIGHQLLIELITPAILKSADSNGKPRVVFLSSMAHLLSPANGGLSWDFKDASQSSSGLIYGQSKAGNIYQASSYGKKYADKGIATIAVHPGILNSELQRNYPGWLVAAIKPIAYPAVYGAYTELFAALSPLVGEKGPGFVGYVAAFGQFRDLREDIAKGCTDGTDDKLIDWIDKEIIQYK</sequence>
<reference evidence="6" key="2">
    <citation type="journal article" date="2015" name="J. Biotechnol.">
        <title>The structure of the Cyberlindnera jadinii genome and its relation to Candida utilis analyzed by the occurrence of single nucleotide polymorphisms.</title>
        <authorList>
            <person name="Rupp O."/>
            <person name="Brinkrolf K."/>
            <person name="Buerth C."/>
            <person name="Kunigo M."/>
            <person name="Schneider J."/>
            <person name="Jaenicke S."/>
            <person name="Goesmann A."/>
            <person name="Puehler A."/>
            <person name="Jaeger K.-E."/>
            <person name="Ernst J.F."/>
        </authorList>
    </citation>
    <scope>NUCLEOTIDE SEQUENCE [LARGE SCALE GENOMIC DNA]</scope>
    <source>
        <strain evidence="6">ATCC 18201 / CBS 1600 / BCRC 20928 / JCM 3617 / NBRC 0987 / NRRL Y-1542</strain>
    </source>
</reference>
<dbReference type="Gene3D" id="3.40.50.720">
    <property type="entry name" value="NAD(P)-binding Rossmann-like Domain"/>
    <property type="match status" value="1"/>
</dbReference>
<comment type="similarity">
    <text evidence="1">Belongs to the short-chain dehydrogenases/reductases (SDR) family.</text>
</comment>
<accession>A0A1E4S554</accession>
<dbReference type="EMBL" id="CDQK01000002">
    <property type="protein sequence ID" value="CEP21689.1"/>
    <property type="molecule type" value="Genomic_DNA"/>
</dbReference>
<keyword evidence="3" id="KW-0560">Oxidoreductase</keyword>
<keyword evidence="2" id="KW-0521">NADP</keyword>
<dbReference type="AlphaFoldDB" id="A0A0H5CBI0"/>
<dbReference type="PANTHER" id="PTHR24320">
    <property type="entry name" value="RETINOL DEHYDROGENASE"/>
    <property type="match status" value="1"/>
</dbReference>
<dbReference type="OMA" id="VMRCPKS"/>
<dbReference type="SUPFAM" id="SSF51735">
    <property type="entry name" value="NAD(P)-binding Rossmann-fold domains"/>
    <property type="match status" value="1"/>
</dbReference>
<dbReference type="EMBL" id="KV453927">
    <property type="protein sequence ID" value="ODV74644.1"/>
    <property type="molecule type" value="Genomic_DNA"/>
</dbReference>
<proteinExistence type="inferred from homology"/>
<dbReference type="Pfam" id="PF00106">
    <property type="entry name" value="adh_short"/>
    <property type="match status" value="1"/>
</dbReference>
<accession>A0A0H5CBI0</accession>
<evidence type="ECO:0000256" key="3">
    <source>
        <dbReference type="ARBA" id="ARBA00023002"/>
    </source>
</evidence>
<dbReference type="GO" id="GO:0016491">
    <property type="term" value="F:oxidoreductase activity"/>
    <property type="evidence" value="ECO:0007669"/>
    <property type="project" value="UniProtKB-KW"/>
</dbReference>
<organism evidence="4 6">
    <name type="scientific">Cyberlindnera jadinii (strain ATCC 18201 / CBS 1600 / BCRC 20928 / JCM 3617 / NBRC 0987 / NRRL Y-1542)</name>
    <name type="common">Torula yeast</name>
    <name type="synonym">Candida utilis</name>
    <dbReference type="NCBI Taxonomy" id="983966"/>
    <lineage>
        <taxon>Eukaryota</taxon>
        <taxon>Fungi</taxon>
        <taxon>Dikarya</taxon>
        <taxon>Ascomycota</taxon>
        <taxon>Saccharomycotina</taxon>
        <taxon>Saccharomycetes</taxon>
        <taxon>Phaffomycetales</taxon>
        <taxon>Phaffomycetaceae</taxon>
        <taxon>Cyberlindnera</taxon>
    </lineage>
</organism>
<name>A0A0H5CBI0_CYBJN</name>
<evidence type="ECO:0000256" key="1">
    <source>
        <dbReference type="ARBA" id="ARBA00006484"/>
    </source>
</evidence>
<dbReference type="Proteomes" id="UP000094389">
    <property type="component" value="Unassembled WGS sequence"/>
</dbReference>
<dbReference type="PANTHER" id="PTHR24320:SF236">
    <property type="entry name" value="SHORT-CHAIN DEHYDROGENASE-RELATED"/>
    <property type="match status" value="1"/>
</dbReference>
<dbReference type="Proteomes" id="UP000038830">
    <property type="component" value="Unassembled WGS sequence"/>
</dbReference>
<evidence type="ECO:0000313" key="4">
    <source>
        <dbReference type="EMBL" id="CEP21689.1"/>
    </source>
</evidence>
<protein>
    <submittedName>
        <fullName evidence="5">NAD(P)-binding protein</fullName>
    </submittedName>
    <submittedName>
        <fullName evidence="4">RSD1 protein</fullName>
    </submittedName>
</protein>
<evidence type="ECO:0000313" key="5">
    <source>
        <dbReference type="EMBL" id="ODV74644.1"/>
    </source>
</evidence>